<feature type="non-terminal residue" evidence="1">
    <location>
        <position position="1"/>
    </location>
</feature>
<gene>
    <name evidence="1" type="ORF">Q619_VDC00024G0001</name>
</gene>
<dbReference type="EMBL" id="AZMJ01000024">
    <property type="protein sequence ID" value="ETJ02167.1"/>
    <property type="molecule type" value="Genomic_DNA"/>
</dbReference>
<accession>W1V845</accession>
<dbReference type="Proteomes" id="UP000018855">
    <property type="component" value="Unassembled WGS sequence"/>
</dbReference>
<name>W1V845_9FIRM</name>
<dbReference type="AlphaFoldDB" id="W1V845"/>
<comment type="caution">
    <text evidence="1">The sequence shown here is derived from an EMBL/GenBank/DDBJ whole genome shotgun (WGS) entry which is preliminary data.</text>
</comment>
<sequence length="83" mass="9700">LSVAYRSLPRPSSADIAKASTVRPYYLYLFCVIICAYRRRLTLDFALRTNSTRRLHLAQAPRYASNANENLMIEYMRDNIDMH</sequence>
<evidence type="ECO:0000313" key="2">
    <source>
        <dbReference type="Proteomes" id="UP000018855"/>
    </source>
</evidence>
<evidence type="ECO:0000313" key="1">
    <source>
        <dbReference type="EMBL" id="ETJ02167.1"/>
    </source>
</evidence>
<organism evidence="1 2">
    <name type="scientific">Veillonella dispar DORA_11</name>
    <dbReference type="NCBI Taxonomy" id="1403949"/>
    <lineage>
        <taxon>Bacteria</taxon>
        <taxon>Bacillati</taxon>
        <taxon>Bacillota</taxon>
        <taxon>Negativicutes</taxon>
        <taxon>Veillonellales</taxon>
        <taxon>Veillonellaceae</taxon>
        <taxon>Veillonella</taxon>
    </lineage>
</organism>
<proteinExistence type="predicted"/>
<protein>
    <submittedName>
        <fullName evidence="1">Uncharacterized protein</fullName>
    </submittedName>
</protein>
<reference evidence="1 2" key="1">
    <citation type="submission" date="2013-12" db="EMBL/GenBank/DDBJ databases">
        <title>A Varibaculum cambriense genome reconstructed from a premature infant gut community with otherwise low bacterial novelty that shifts toward anaerobic metabolism during the third week of life.</title>
        <authorList>
            <person name="Brown C.T."/>
            <person name="Sharon I."/>
            <person name="Thomas B.C."/>
            <person name="Castelle C.J."/>
            <person name="Morowitz M.J."/>
            <person name="Banfield J.F."/>
        </authorList>
    </citation>
    <scope>NUCLEOTIDE SEQUENCE [LARGE SCALE GENOMIC DNA]</scope>
    <source>
        <strain evidence="2">DORA_11</strain>
    </source>
</reference>